<dbReference type="AlphaFoldDB" id="A0A517NV09"/>
<protein>
    <recommendedName>
        <fullName evidence="10">Planctomycete cytochrome C</fullName>
    </recommendedName>
</protein>
<feature type="signal peptide" evidence="1">
    <location>
        <begin position="1"/>
        <end position="36"/>
    </location>
</feature>
<feature type="domain" description="DUF1585" evidence="2">
    <location>
        <begin position="764"/>
        <end position="838"/>
    </location>
</feature>
<proteinExistence type="predicted"/>
<evidence type="ECO:0000259" key="2">
    <source>
        <dbReference type="Pfam" id="PF07624"/>
    </source>
</evidence>
<name>A0A517NV09_9BACT</name>
<gene>
    <name evidence="8" type="ORF">K239x_29520</name>
</gene>
<dbReference type="InterPro" id="IPR013039">
    <property type="entry name" value="DUF1588"/>
</dbReference>
<dbReference type="EMBL" id="CP036526">
    <property type="protein sequence ID" value="QDT10959.1"/>
    <property type="molecule type" value="Genomic_DNA"/>
</dbReference>
<dbReference type="InterPro" id="IPR013036">
    <property type="entry name" value="DUF1587"/>
</dbReference>
<evidence type="ECO:0008006" key="10">
    <source>
        <dbReference type="Google" id="ProtNLM"/>
    </source>
</evidence>
<evidence type="ECO:0000256" key="1">
    <source>
        <dbReference type="SAM" id="SignalP"/>
    </source>
</evidence>
<evidence type="ECO:0000259" key="6">
    <source>
        <dbReference type="Pfam" id="PF07635"/>
    </source>
</evidence>
<dbReference type="Pfam" id="PF07624">
    <property type="entry name" value="PSD2"/>
    <property type="match status" value="1"/>
</dbReference>
<feature type="domain" description="Cytochrome C Planctomycete-type" evidence="6">
    <location>
        <begin position="53"/>
        <end position="100"/>
    </location>
</feature>
<reference evidence="8 9" key="1">
    <citation type="submission" date="2019-02" db="EMBL/GenBank/DDBJ databases">
        <title>Deep-cultivation of Planctomycetes and their phenomic and genomic characterization uncovers novel biology.</title>
        <authorList>
            <person name="Wiegand S."/>
            <person name="Jogler M."/>
            <person name="Boedeker C."/>
            <person name="Pinto D."/>
            <person name="Vollmers J."/>
            <person name="Rivas-Marin E."/>
            <person name="Kohn T."/>
            <person name="Peeters S.H."/>
            <person name="Heuer A."/>
            <person name="Rast P."/>
            <person name="Oberbeckmann S."/>
            <person name="Bunk B."/>
            <person name="Jeske O."/>
            <person name="Meyerdierks A."/>
            <person name="Storesund J.E."/>
            <person name="Kallscheuer N."/>
            <person name="Luecker S."/>
            <person name="Lage O.M."/>
            <person name="Pohl T."/>
            <person name="Merkel B.J."/>
            <person name="Hornburger P."/>
            <person name="Mueller R.-W."/>
            <person name="Bruemmer F."/>
            <person name="Labrenz M."/>
            <person name="Spormann A.M."/>
            <person name="Op den Camp H."/>
            <person name="Overmann J."/>
            <person name="Amann R."/>
            <person name="Jetten M.S.M."/>
            <person name="Mascher T."/>
            <person name="Medema M.H."/>
            <person name="Devos D.P."/>
            <person name="Kaster A.-K."/>
            <person name="Ovreas L."/>
            <person name="Rohde M."/>
            <person name="Galperin M.Y."/>
            <person name="Jogler C."/>
        </authorList>
    </citation>
    <scope>NUCLEOTIDE SEQUENCE [LARGE SCALE GENOMIC DNA]</scope>
    <source>
        <strain evidence="8 9">K23_9</strain>
    </source>
</reference>
<feature type="domain" description="DUF1595" evidence="7">
    <location>
        <begin position="429"/>
        <end position="487"/>
    </location>
</feature>
<keyword evidence="9" id="KW-1185">Reference proteome</keyword>
<dbReference type="Pfam" id="PF07635">
    <property type="entry name" value="PSCyt1"/>
    <property type="match status" value="1"/>
</dbReference>
<evidence type="ECO:0000259" key="4">
    <source>
        <dbReference type="Pfam" id="PF07627"/>
    </source>
</evidence>
<evidence type="ECO:0000313" key="8">
    <source>
        <dbReference type="EMBL" id="QDT10959.1"/>
    </source>
</evidence>
<dbReference type="Proteomes" id="UP000319817">
    <property type="component" value="Chromosome"/>
</dbReference>
<feature type="domain" description="DUF1587" evidence="3">
    <location>
        <begin position="137"/>
        <end position="201"/>
    </location>
</feature>
<dbReference type="InterPro" id="IPR011429">
    <property type="entry name" value="Cyt_c_Planctomycete-type"/>
</dbReference>
<dbReference type="Pfam" id="PF07626">
    <property type="entry name" value="PSD3"/>
    <property type="match status" value="1"/>
</dbReference>
<evidence type="ECO:0000259" key="3">
    <source>
        <dbReference type="Pfam" id="PF07626"/>
    </source>
</evidence>
<dbReference type="RefSeq" id="WP_145418687.1">
    <property type="nucleotide sequence ID" value="NZ_CP036526.1"/>
</dbReference>
<feature type="domain" description="DUF1588" evidence="4">
    <location>
        <begin position="647"/>
        <end position="745"/>
    </location>
</feature>
<dbReference type="InterPro" id="IPR013043">
    <property type="entry name" value="DUF1595"/>
</dbReference>
<dbReference type="OrthoDB" id="175242at2"/>
<feature type="domain" description="DUF1592" evidence="5">
    <location>
        <begin position="496"/>
        <end position="624"/>
    </location>
</feature>
<feature type="chain" id="PRO_5022062223" description="Planctomycete cytochrome C" evidence="1">
    <location>
        <begin position="37"/>
        <end position="841"/>
    </location>
</feature>
<keyword evidence="1" id="KW-0732">Signal</keyword>
<organism evidence="8 9">
    <name type="scientific">Stieleria marina</name>
    <dbReference type="NCBI Taxonomy" id="1930275"/>
    <lineage>
        <taxon>Bacteria</taxon>
        <taxon>Pseudomonadati</taxon>
        <taxon>Planctomycetota</taxon>
        <taxon>Planctomycetia</taxon>
        <taxon>Pirellulales</taxon>
        <taxon>Pirellulaceae</taxon>
        <taxon>Stieleria</taxon>
    </lineage>
</organism>
<evidence type="ECO:0000259" key="5">
    <source>
        <dbReference type="Pfam" id="PF07631"/>
    </source>
</evidence>
<dbReference type="Pfam" id="PF07627">
    <property type="entry name" value="PSCyt3"/>
    <property type="match status" value="1"/>
</dbReference>
<dbReference type="InterPro" id="IPR011478">
    <property type="entry name" value="DUF1585"/>
</dbReference>
<dbReference type="InterPro" id="IPR013042">
    <property type="entry name" value="DUF1592"/>
</dbReference>
<accession>A0A517NV09</accession>
<evidence type="ECO:0000259" key="7">
    <source>
        <dbReference type="Pfam" id="PF07637"/>
    </source>
</evidence>
<dbReference type="Pfam" id="PF07637">
    <property type="entry name" value="PSD5"/>
    <property type="match status" value="1"/>
</dbReference>
<dbReference type="Pfam" id="PF07631">
    <property type="entry name" value="PSD4"/>
    <property type="match status" value="1"/>
</dbReference>
<evidence type="ECO:0000313" key="9">
    <source>
        <dbReference type="Proteomes" id="UP000319817"/>
    </source>
</evidence>
<sequence length="841" mass="94866" precursor="true">MHRSHFIGNQTRVPACLIALCLAGVQWFSAPRNVWAADEKPAAVVKAFLESYCHDCHSTDSAEGEREFDSFTLPLSSVPQLITADEIIDQVTLKSMPPDDADQPTDNERLAIIKHLRSSISQARDKIQSTGGRTVMRRLSNREYQVTLATLFNRRVDTLGLTADFPKDNTSHHVDTIGESLVTSGFLLDQYFQSASRLVEARLGKPETPPKSWHFTDNFRQYEELTGSHKSVFKFKFLCLYEQPNTDTRQGGYGHIEDFLQGVPVSGLYDIEVHAQAMHRDTHYDPKIFRIDFSEPFQLAVVPGDVTKGHIHYPQAIEPILGTAIVPDDQPEWIRFRVWLEAGQTPRFIFPNGPYESRASVIATNKRYKKEFKNPKEGVSRATLLREGALPHIKIGEIKIRGPLKEPGGSKEELAVFGEQGFQSKQALDQLRAFAQRAYRRTLDDSDRQRIEAIYQKRLSQNAPPRQAALDTLKMILCSPAFLYLSEITPETESELRPFDLASRLSYALWAAPPDDALFASAQSGDLTKPAELKKQIHRLLSDDRSAEFVNGFLDSWLNLRDIGNLPPPRKAAWEYYSENLPDAMKTESRLFFTNLLKSNGSVIDFLQSDYTFVDKRLAKLYQLPEKDTLRLKDGFQRVRLAKPAQRGGLLGMASVLTVSANGVDTSPVTRGVWVSENILGVTPPPPPPPDEVPALDSNVSGATTIREKLAKHSEDKTCVVCHRNIDPLGFALETFDPTGRWRTKYPAAKGKSPQVDASGEFPSGETYQDFASFKKILVKSRQDQFTRHLIQKLLTYTTGRHMERVDQYEIDDLLHRVKKDDFGLQTMVTEVLASTIFRSR</sequence>